<sequence length="245" mass="27122">MSEPEPYEPMPDDWQRALAVVAHPDDLEYGPACAIAGWTAQGREVAYVMVTRGEAGMDTVDPAEAARHREREEIEAAALVGVQDVTFLDHRDGAVEYGLPLRRDIAAAIRRHRPEIVITLNFHERWRGGDWNSPDHRVVGRALLDAAGDAGNRWIFPELLAEGLEPWKGVRYAAVGGSPGARHAVDVTDCWEKGVAALAAHRTYLDYLGPDHPMADARAFLERKVERFGRRFGGRPAIAFELIGI</sequence>
<dbReference type="SUPFAM" id="SSF102588">
    <property type="entry name" value="LmbE-like"/>
    <property type="match status" value="1"/>
</dbReference>
<organism evidence="2 3">
    <name type="scientific">Streptomyces rameus</name>
    <dbReference type="NCBI Taxonomy" id="68261"/>
    <lineage>
        <taxon>Bacteria</taxon>
        <taxon>Bacillati</taxon>
        <taxon>Actinomycetota</taxon>
        <taxon>Actinomycetes</taxon>
        <taxon>Kitasatosporales</taxon>
        <taxon>Streptomycetaceae</taxon>
        <taxon>Streptomyces</taxon>
    </lineage>
</organism>
<proteinExistence type="predicted"/>
<dbReference type="Proteomes" id="UP001500893">
    <property type="component" value="Unassembled WGS sequence"/>
</dbReference>
<keyword evidence="3" id="KW-1185">Reference proteome</keyword>
<dbReference type="RefSeq" id="WP_425586731.1">
    <property type="nucleotide sequence ID" value="NZ_BAAAVM010000057.1"/>
</dbReference>
<evidence type="ECO:0000256" key="1">
    <source>
        <dbReference type="ARBA" id="ARBA00022833"/>
    </source>
</evidence>
<dbReference type="InterPro" id="IPR024078">
    <property type="entry name" value="LmbE-like_dom_sf"/>
</dbReference>
<protein>
    <submittedName>
        <fullName evidence="2">PIG-L family deacetylase</fullName>
    </submittedName>
</protein>
<dbReference type="Gene3D" id="3.40.50.10320">
    <property type="entry name" value="LmbE-like"/>
    <property type="match status" value="1"/>
</dbReference>
<gene>
    <name evidence="2" type="ORF">GCM10010521_42610</name>
</gene>
<dbReference type="InterPro" id="IPR003737">
    <property type="entry name" value="GlcNAc_PI_deacetylase-related"/>
</dbReference>
<dbReference type="PANTHER" id="PTHR12993:SF28">
    <property type="entry name" value="LMBE FAMILY PROTEIN"/>
    <property type="match status" value="1"/>
</dbReference>
<accession>A0ABP6NJW2</accession>
<evidence type="ECO:0000313" key="3">
    <source>
        <dbReference type="Proteomes" id="UP001500893"/>
    </source>
</evidence>
<keyword evidence="1" id="KW-0862">Zinc</keyword>
<dbReference type="PANTHER" id="PTHR12993">
    <property type="entry name" value="N-ACETYLGLUCOSAMINYL-PHOSPHATIDYLINOSITOL DE-N-ACETYLASE-RELATED"/>
    <property type="match status" value="1"/>
</dbReference>
<reference evidence="3" key="1">
    <citation type="journal article" date="2019" name="Int. J. Syst. Evol. Microbiol.">
        <title>The Global Catalogue of Microorganisms (GCM) 10K type strain sequencing project: providing services to taxonomists for standard genome sequencing and annotation.</title>
        <authorList>
            <consortium name="The Broad Institute Genomics Platform"/>
            <consortium name="The Broad Institute Genome Sequencing Center for Infectious Disease"/>
            <person name="Wu L."/>
            <person name="Ma J."/>
        </authorList>
    </citation>
    <scope>NUCLEOTIDE SEQUENCE [LARGE SCALE GENOMIC DNA]</scope>
    <source>
        <strain evidence="3">JCM 11574</strain>
    </source>
</reference>
<comment type="caution">
    <text evidence="2">The sequence shown here is derived from an EMBL/GenBank/DDBJ whole genome shotgun (WGS) entry which is preliminary data.</text>
</comment>
<dbReference type="EMBL" id="BAAAVM010000057">
    <property type="protein sequence ID" value="GAA3150451.1"/>
    <property type="molecule type" value="Genomic_DNA"/>
</dbReference>
<dbReference type="Pfam" id="PF02585">
    <property type="entry name" value="PIG-L"/>
    <property type="match status" value="1"/>
</dbReference>
<name>A0ABP6NJW2_9ACTN</name>
<evidence type="ECO:0000313" key="2">
    <source>
        <dbReference type="EMBL" id="GAA3150451.1"/>
    </source>
</evidence>